<evidence type="ECO:0000313" key="5">
    <source>
        <dbReference type="EMBL" id="SUH36529.1"/>
    </source>
</evidence>
<dbReference type="InterPro" id="IPR028098">
    <property type="entry name" value="Glyco_trans_4-like_N"/>
</dbReference>
<feature type="domain" description="Glycosyltransferase subfamily 4-like N-terminal" evidence="2">
    <location>
        <begin position="13"/>
        <end position="166"/>
    </location>
</feature>
<keyword evidence="5" id="KW-0328">Glycosyltransferase</keyword>
<reference evidence="4" key="3">
    <citation type="submission" date="2019-10" db="EMBL/GenBank/DDBJ databases">
        <authorList>
            <person name="Ashton P.M."/>
            <person name="Dallman T."/>
            <person name="Nair S."/>
            <person name="De Pinna E."/>
            <person name="Peters T."/>
            <person name="Grant K."/>
        </authorList>
    </citation>
    <scope>NUCLEOTIDE SEQUENCE</scope>
    <source>
        <strain evidence="4">821064</strain>
    </source>
</reference>
<evidence type="ECO:0000313" key="4">
    <source>
        <dbReference type="EMBL" id="EDH1144415.1"/>
    </source>
</evidence>
<evidence type="ECO:0000313" key="6">
    <source>
        <dbReference type="Proteomes" id="UP000254712"/>
    </source>
</evidence>
<evidence type="ECO:0000313" key="3">
    <source>
        <dbReference type="EMBL" id="ECI2785794.1"/>
    </source>
</evidence>
<dbReference type="AlphaFoldDB" id="A0A379WR11"/>
<organism evidence="5 6">
    <name type="scientific">Salmonella enterica I</name>
    <dbReference type="NCBI Taxonomy" id="59201"/>
    <lineage>
        <taxon>Bacteria</taxon>
        <taxon>Pseudomonadati</taxon>
        <taxon>Pseudomonadota</taxon>
        <taxon>Gammaproteobacteria</taxon>
        <taxon>Enterobacterales</taxon>
        <taxon>Enterobacteriaceae</taxon>
        <taxon>Salmonella</taxon>
    </lineage>
</organism>
<dbReference type="EMBL" id="UGXT01000002">
    <property type="protein sequence ID" value="SUH36529.1"/>
    <property type="molecule type" value="Genomic_DNA"/>
</dbReference>
<dbReference type="Proteomes" id="UP000254712">
    <property type="component" value="Unassembled WGS sequence"/>
</dbReference>
<name>A0A379WR11_SALET</name>
<dbReference type="Gene3D" id="3.40.50.2000">
    <property type="entry name" value="Glycogen Phosphorylase B"/>
    <property type="match status" value="2"/>
</dbReference>
<proteinExistence type="predicted"/>
<dbReference type="Pfam" id="PF00534">
    <property type="entry name" value="Glycos_transf_1"/>
    <property type="match status" value="1"/>
</dbReference>
<evidence type="ECO:0000259" key="1">
    <source>
        <dbReference type="Pfam" id="PF00534"/>
    </source>
</evidence>
<sequence length="374" mass="42057">MKILYVITGLTCGGAEHLMMQLADQMLLRGHDVNIICLSGISEIQPTQKHNIHYIRMEKNVRGFVKALFQVRKIITVIKPDIIHSHMFHANIFSRIIRILTPSVPLICTAHNKNEGGYARMLCYRLSDFLASITTNVSQEAVQEFIAKKAAPKNKIIEVPNFVNTTNFSFDLKARKERRNFFGIKDNTLLLLAVGRLVDAKDYPNLLNAINYLTLSESTGFDNFILFIAGDGVLKSKLVDLVNKLNLADKVFFLGRRSDIKELMCAADLFVLSSQWEGFGLVVAEAMACERLVVATDSGGVREVVGPHNDVIPVSNHILLAEKIAGVLKMDEKTKNMIALKNRQHIVSHFSIQNIVSNWECLYYKYSRCTDKAS</sequence>
<protein>
    <submittedName>
        <fullName evidence="5">Galactosyltransferase</fullName>
        <ecNumber evidence="5">2.4.1.21</ecNumber>
    </submittedName>
    <submittedName>
        <fullName evidence="3">Glycosyltransferase</fullName>
    </submittedName>
</protein>
<dbReference type="SUPFAM" id="SSF53756">
    <property type="entry name" value="UDP-Glycosyltransferase/glycogen phosphorylase"/>
    <property type="match status" value="1"/>
</dbReference>
<dbReference type="GO" id="GO:1901135">
    <property type="term" value="P:carbohydrate derivative metabolic process"/>
    <property type="evidence" value="ECO:0007669"/>
    <property type="project" value="UniProtKB-ARBA"/>
</dbReference>
<dbReference type="PANTHER" id="PTHR12526:SF630">
    <property type="entry name" value="GLYCOSYLTRANSFERASE"/>
    <property type="match status" value="1"/>
</dbReference>
<dbReference type="EMBL" id="AAIUQW010000004">
    <property type="protein sequence ID" value="ECI2785794.1"/>
    <property type="molecule type" value="Genomic_DNA"/>
</dbReference>
<dbReference type="EMBL" id="AAMGLJ010000001">
    <property type="protein sequence ID" value="EDH1144415.1"/>
    <property type="molecule type" value="Genomic_DNA"/>
</dbReference>
<keyword evidence="5" id="KW-0808">Transferase</keyword>
<reference evidence="3" key="2">
    <citation type="submission" date="2018-07" db="EMBL/GenBank/DDBJ databases">
        <authorList>
            <consortium name="GenomeTrakr network: Whole genome sequencing for foodborne pathogen traceback"/>
        </authorList>
    </citation>
    <scope>NUCLEOTIDE SEQUENCE</scope>
    <source>
        <strain evidence="3">FDA00003717</strain>
    </source>
</reference>
<dbReference type="EC" id="2.4.1.21" evidence="5"/>
<dbReference type="RefSeq" id="WP_001580960.1">
    <property type="nucleotide sequence ID" value="NZ_JBJIBN010000001.1"/>
</dbReference>
<accession>A0A379WR11</accession>
<reference evidence="5 6" key="1">
    <citation type="submission" date="2018-06" db="EMBL/GenBank/DDBJ databases">
        <authorList>
            <consortium name="Pathogen Informatics"/>
            <person name="Doyle S."/>
        </authorList>
    </citation>
    <scope>NUCLEOTIDE SEQUENCE [LARGE SCALE GENOMIC DNA]</scope>
    <source>
        <strain evidence="5 6">NCTC8261</strain>
    </source>
</reference>
<dbReference type="InterPro" id="IPR001296">
    <property type="entry name" value="Glyco_trans_1"/>
</dbReference>
<dbReference type="Pfam" id="PF13439">
    <property type="entry name" value="Glyco_transf_4"/>
    <property type="match status" value="1"/>
</dbReference>
<dbReference type="PANTHER" id="PTHR12526">
    <property type="entry name" value="GLYCOSYLTRANSFERASE"/>
    <property type="match status" value="1"/>
</dbReference>
<dbReference type="GO" id="GO:0009011">
    <property type="term" value="F:alpha-1,4-glucan glucosyltransferase (ADP-glucose donor) activity"/>
    <property type="evidence" value="ECO:0007669"/>
    <property type="project" value="UniProtKB-EC"/>
</dbReference>
<feature type="domain" description="Glycosyl transferase family 1" evidence="1">
    <location>
        <begin position="175"/>
        <end position="338"/>
    </location>
</feature>
<evidence type="ECO:0000259" key="2">
    <source>
        <dbReference type="Pfam" id="PF13439"/>
    </source>
</evidence>
<gene>
    <name evidence="5" type="primary">glgA_2</name>
    <name evidence="3" type="ORF">AIE18_12260</name>
    <name evidence="4" type="ORF">GCY10_01725</name>
    <name evidence="5" type="ORF">NCTC8261_02786</name>
</gene>